<comment type="caution">
    <text evidence="2">The sequence shown here is derived from an EMBL/GenBank/DDBJ whole genome shotgun (WGS) entry which is preliminary data.</text>
</comment>
<keyword evidence="3" id="KW-1185">Reference proteome</keyword>
<gene>
    <name evidence="2" type="ORF">CAMP_LOCUS831</name>
</gene>
<evidence type="ECO:0000313" key="3">
    <source>
        <dbReference type="Proteomes" id="UP001152747"/>
    </source>
</evidence>
<dbReference type="PANTHER" id="PTHR12395:SF9">
    <property type="entry name" value="DECAPPING AND EXORIBONUCLEASE PROTEIN"/>
    <property type="match status" value="1"/>
</dbReference>
<dbReference type="EC" id="3.6.1.-" evidence="1"/>
<dbReference type="GO" id="GO:0110155">
    <property type="term" value="P:NAD-cap decapping"/>
    <property type="evidence" value="ECO:0007669"/>
    <property type="project" value="TreeGrafter"/>
</dbReference>
<dbReference type="GO" id="GO:0000956">
    <property type="term" value="P:nuclear-transcribed mRNA catabolic process"/>
    <property type="evidence" value="ECO:0007669"/>
    <property type="project" value="TreeGrafter"/>
</dbReference>
<dbReference type="GO" id="GO:0046872">
    <property type="term" value="F:metal ion binding"/>
    <property type="evidence" value="ECO:0007669"/>
    <property type="project" value="UniProtKB-KW"/>
</dbReference>
<dbReference type="GO" id="GO:0034353">
    <property type="term" value="F:mRNA 5'-diphosphatase activity"/>
    <property type="evidence" value="ECO:0007669"/>
    <property type="project" value="TreeGrafter"/>
</dbReference>
<keyword evidence="1" id="KW-0540">Nuclease</keyword>
<dbReference type="GO" id="GO:0005829">
    <property type="term" value="C:cytosol"/>
    <property type="evidence" value="ECO:0007669"/>
    <property type="project" value="TreeGrafter"/>
</dbReference>
<evidence type="ECO:0000256" key="1">
    <source>
        <dbReference type="RuleBase" id="RU367113"/>
    </source>
</evidence>
<keyword evidence="1" id="KW-0378">Hydrolase</keyword>
<proteinExistence type="inferred from homology"/>
<keyword evidence="1" id="KW-0547">Nucleotide-binding</keyword>
<reference evidence="2" key="1">
    <citation type="submission" date="2022-11" db="EMBL/GenBank/DDBJ databases">
        <authorList>
            <person name="Kikuchi T."/>
        </authorList>
    </citation>
    <scope>NUCLEOTIDE SEQUENCE</scope>
    <source>
        <strain evidence="2">PS1010</strain>
    </source>
</reference>
<dbReference type="InterPro" id="IPR039039">
    <property type="entry name" value="RAI1-like_fam"/>
</dbReference>
<name>A0A9P1I1Z7_9PELO</name>
<evidence type="ECO:0000313" key="2">
    <source>
        <dbReference type="EMBL" id="CAI5438194.1"/>
    </source>
</evidence>
<dbReference type="GO" id="GO:0003723">
    <property type="term" value="F:RNA binding"/>
    <property type="evidence" value="ECO:0007669"/>
    <property type="project" value="UniProtKB-KW"/>
</dbReference>
<dbReference type="PANTHER" id="PTHR12395">
    <property type="entry name" value="DOM-3 RELATED"/>
    <property type="match status" value="1"/>
</dbReference>
<comment type="function">
    <text evidence="1">Decapping enzyme for NAD-capped RNAs: specifically hydrolyzes the nicotinamide adenine dinucleotide (NAD) cap from a subset of RNAs by removing the entire NAD moiety from the 5'-end of an NAD-capped RNA.</text>
</comment>
<dbReference type="EMBL" id="CANHGI010000001">
    <property type="protein sequence ID" value="CAI5438194.1"/>
    <property type="molecule type" value="Genomic_DNA"/>
</dbReference>
<dbReference type="GO" id="GO:0004518">
    <property type="term" value="F:nuclease activity"/>
    <property type="evidence" value="ECO:0007669"/>
    <property type="project" value="UniProtKB-KW"/>
</dbReference>
<comment type="similarity">
    <text evidence="1">Belongs to the DXO/Dom3Z family.</text>
</comment>
<keyword evidence="1" id="KW-0479">Metal-binding</keyword>
<dbReference type="Proteomes" id="UP001152747">
    <property type="component" value="Unassembled WGS sequence"/>
</dbReference>
<protein>
    <recommendedName>
        <fullName evidence="1">Decapping nuclease</fullName>
        <ecNumber evidence="1">3.6.1.-</ecNumber>
    </recommendedName>
</protein>
<keyword evidence="1" id="KW-0694">RNA-binding</keyword>
<organism evidence="2 3">
    <name type="scientific">Caenorhabditis angaria</name>
    <dbReference type="NCBI Taxonomy" id="860376"/>
    <lineage>
        <taxon>Eukaryota</taxon>
        <taxon>Metazoa</taxon>
        <taxon>Ecdysozoa</taxon>
        <taxon>Nematoda</taxon>
        <taxon>Chromadorea</taxon>
        <taxon>Rhabditida</taxon>
        <taxon>Rhabditina</taxon>
        <taxon>Rhabditomorpha</taxon>
        <taxon>Rhabditoidea</taxon>
        <taxon>Rhabditidae</taxon>
        <taxon>Peloderinae</taxon>
        <taxon>Caenorhabditis</taxon>
    </lineage>
</organism>
<keyword evidence="1" id="KW-0539">Nucleus</keyword>
<comment type="cofactor">
    <cofactor evidence="1">
        <name>a divalent metal cation</name>
        <dbReference type="ChEBI" id="CHEBI:60240"/>
    </cofactor>
</comment>
<accession>A0A9P1I1Z7</accession>
<comment type="subcellular location">
    <subcellularLocation>
        <location evidence="1">Nucleus</location>
    </subcellularLocation>
</comment>
<sequence length="328" mass="38602">MQQNLINFNYVGCFRSIGTLENNNTCSFSIDMGIEAPYLKNHLVPQLNSIKHLEREEVLDLSFRNREKYIDNGAGEKLETILSFIQKMETNERNLRERIGCEFVCGRGLLVKLSKNCSVDFRAVRRKDVIFLCVTSQFYKYDKNSHISMKFEKSMTEDPYYMQATNNMRVIWTGIRTKIVNQLHFVGTDLSVLSSAETDSRNPNDDKIVELKMTRKPREIRKHSLKEYMQCFLSNTDYILTASLKDENRRLEIYELEMEHRDHRMEDFGEVESGVARIRRNLEQLRNLLSENDRAIHVRKITENGLIYDEIEADDCEFVPDDFLVDFE</sequence>
<dbReference type="GO" id="GO:0000166">
    <property type="term" value="F:nucleotide binding"/>
    <property type="evidence" value="ECO:0007669"/>
    <property type="project" value="UniProtKB-KW"/>
</dbReference>
<dbReference type="GO" id="GO:0005634">
    <property type="term" value="C:nucleus"/>
    <property type="evidence" value="ECO:0007669"/>
    <property type="project" value="UniProtKB-SubCell"/>
</dbReference>
<dbReference type="AlphaFoldDB" id="A0A9P1I1Z7"/>